<feature type="compositionally biased region" description="Basic and acidic residues" evidence="7">
    <location>
        <begin position="1103"/>
        <end position="1113"/>
    </location>
</feature>
<keyword evidence="4" id="KW-0862">Zinc</keyword>
<dbReference type="FunFam" id="3.30.40.10:FF:000004">
    <property type="entry name" value="Jade family PHD finger 2"/>
    <property type="match status" value="1"/>
</dbReference>
<dbReference type="CDD" id="cd15492">
    <property type="entry name" value="PHD_BRPF_JADE_like"/>
    <property type="match status" value="1"/>
</dbReference>
<dbReference type="InterPro" id="IPR050701">
    <property type="entry name" value="Histone_Mod_Regulator"/>
</dbReference>
<sequence length="1125" mass="127814">MPPNKSKRPFRDESPEQDGTKKPRPDTEEDEDDKELQDGDKNKASCSKSGGKVLRSPSVSSHNKPAELFRKDLISAMKLADSEPLNADNYHPIADQWKQDWEKGVQVPVNSEAIPTANISEKSSWTKTGGDFKIPRKFLHAIKDESFQQSMHEFTGMQQLSESVVRYDLDDLDVCWLQKANEEREENAETLIHEWTMERIIEALENQCYEKMQNKKKTEEGLGIEYDEDVVCEVCRSPDSEDNNEMVFCDGCDICVHQACYGIQKIPEGSWLCRVCALGIKPRCILCPKIGGAMKSTRSGTKWAHVSCSLWIPEVTIGCVEKMEPITKISQIPASRWALICCLCKERTGACIQCSVKACKTAFHVTCAFQYKLEMRTILTENESDEGIKLKGYCPRHSKNREHGSADSDTDSPRKSISGSPRKELTDEEIARMRAEKLKQLEEEFYREIDTDEISNTLQVDPGTIEHIAAYWKLKRKTMFDTPLLMPKTEEEDMLEKQQEDSLIARMKMFVQLRQDLERVRNLCYMVGKREKMKKQFYKLRENVFMGQVSVLTDNKLSLTDREAKRIAEKYHHHSIYDWKTVEKYGFNPPPIVDEEKDEDDPFLVLDIPEEPLLLNLNAAPVGSLCEEIPKIDFECKQKFSQRTDKVCKKVFSQRKAKHVKRKLMKAALTVEQNDEEEIDVVSDTGLVKDPLNGLDSVSEPEQEVTEKSRWRSRHRQHSQKVDVQQEKEEATDTYSDKGPDSEFREKRTRASFHAPEEVTNSKTKTPVKEEQESTCCSFNLSSEIEVKTEKVDKESECDVVEEVEDSGTLVGSRELRSASVKSEASPTPEELSKPKPNGKVSDRVKSELNQYMRMNKLVVPDKIKMKVQRGLFRASSKSRLKQLNGLFDRKQTRLDSFFKNGKKTDIAESALIDESTSVNGRKSESRVLNEISPSKTRHSGNSWYGSPAISPKGYRSPPVSPRSSLGNYRIPKKSSTGDGQIVSRAGESNSVTGLMNSSPRPETRSSRRRGDILDSNSRDSFSRRSSRENSPDSTISLQSRGSTYRGLGRVGDGDRVLTRASSPASSYKSLDHHTDYIDVENLFHEADIAPKRVTRSQISDSECSRDSTDSSTRRSLSHVRSLMS</sequence>
<gene>
    <name evidence="10" type="ORF">KP79_PYT12706</name>
</gene>
<dbReference type="PANTHER" id="PTHR13793">
    <property type="entry name" value="PHD FINGER PROTEINS"/>
    <property type="match status" value="1"/>
</dbReference>
<keyword evidence="2" id="KW-0677">Repeat</keyword>
<feature type="compositionally biased region" description="Basic and acidic residues" evidence="7">
    <location>
        <begin position="401"/>
        <end position="414"/>
    </location>
</feature>
<accession>A0A210PLA6</accession>
<dbReference type="Gene3D" id="3.30.40.10">
    <property type="entry name" value="Zinc/RING finger domain, C3HC4 (zinc finger)"/>
    <property type="match status" value="2"/>
</dbReference>
<name>A0A210PLA6_MIZYE</name>
<dbReference type="CDD" id="cd15671">
    <property type="entry name" value="ePHD_JADE"/>
    <property type="match status" value="1"/>
</dbReference>
<dbReference type="OrthoDB" id="20839at2759"/>
<dbReference type="PANTHER" id="PTHR13793:SF160">
    <property type="entry name" value="PHD FINGER PROTEIN RHINOCEROS"/>
    <property type="match status" value="1"/>
</dbReference>
<evidence type="ECO:0000256" key="4">
    <source>
        <dbReference type="ARBA" id="ARBA00022833"/>
    </source>
</evidence>
<dbReference type="InterPro" id="IPR019786">
    <property type="entry name" value="Zinc_finger_PHD-type_CS"/>
</dbReference>
<dbReference type="PROSITE" id="PS01359">
    <property type="entry name" value="ZF_PHD_1"/>
    <property type="match status" value="1"/>
</dbReference>
<feature type="compositionally biased region" description="Polar residues" evidence="7">
    <location>
        <begin position="1060"/>
        <end position="1069"/>
    </location>
</feature>
<feature type="region of interest" description="Disordered" evidence="7">
    <location>
        <begin position="390"/>
        <end position="426"/>
    </location>
</feature>
<reference evidence="10 11" key="1">
    <citation type="journal article" date="2017" name="Nat. Ecol. Evol.">
        <title>Scallop genome provides insights into evolution of bilaterian karyotype and development.</title>
        <authorList>
            <person name="Wang S."/>
            <person name="Zhang J."/>
            <person name="Jiao W."/>
            <person name="Li J."/>
            <person name="Xun X."/>
            <person name="Sun Y."/>
            <person name="Guo X."/>
            <person name="Huan P."/>
            <person name="Dong B."/>
            <person name="Zhang L."/>
            <person name="Hu X."/>
            <person name="Sun X."/>
            <person name="Wang J."/>
            <person name="Zhao C."/>
            <person name="Wang Y."/>
            <person name="Wang D."/>
            <person name="Huang X."/>
            <person name="Wang R."/>
            <person name="Lv J."/>
            <person name="Li Y."/>
            <person name="Zhang Z."/>
            <person name="Liu B."/>
            <person name="Lu W."/>
            <person name="Hui Y."/>
            <person name="Liang J."/>
            <person name="Zhou Z."/>
            <person name="Hou R."/>
            <person name="Li X."/>
            <person name="Liu Y."/>
            <person name="Li H."/>
            <person name="Ning X."/>
            <person name="Lin Y."/>
            <person name="Zhao L."/>
            <person name="Xing Q."/>
            <person name="Dou J."/>
            <person name="Li Y."/>
            <person name="Mao J."/>
            <person name="Guo H."/>
            <person name="Dou H."/>
            <person name="Li T."/>
            <person name="Mu C."/>
            <person name="Jiang W."/>
            <person name="Fu Q."/>
            <person name="Fu X."/>
            <person name="Miao Y."/>
            <person name="Liu J."/>
            <person name="Yu Q."/>
            <person name="Li R."/>
            <person name="Liao H."/>
            <person name="Li X."/>
            <person name="Kong Y."/>
            <person name="Jiang Z."/>
            <person name="Chourrout D."/>
            <person name="Li R."/>
            <person name="Bao Z."/>
        </authorList>
    </citation>
    <scope>NUCLEOTIDE SEQUENCE [LARGE SCALE GENOMIC DNA]</scope>
    <source>
        <strain evidence="10 11">PY_sf001</strain>
    </source>
</reference>
<dbReference type="InterPro" id="IPR034732">
    <property type="entry name" value="EPHD"/>
</dbReference>
<evidence type="ECO:0000256" key="3">
    <source>
        <dbReference type="ARBA" id="ARBA00022771"/>
    </source>
</evidence>
<feature type="domain" description="PHD-type" evidence="8">
    <location>
        <begin position="229"/>
        <end position="279"/>
    </location>
</feature>
<dbReference type="InterPro" id="IPR001965">
    <property type="entry name" value="Znf_PHD"/>
</dbReference>
<dbReference type="InterPro" id="IPR019542">
    <property type="entry name" value="Enhancer_polycomb-like_N"/>
</dbReference>
<feature type="compositionally biased region" description="Basic and acidic residues" evidence="7">
    <location>
        <begin position="1002"/>
        <end position="1031"/>
    </location>
</feature>
<keyword evidence="1" id="KW-0479">Metal-binding</keyword>
<protein>
    <submittedName>
        <fullName evidence="10">Protein Jade-1</fullName>
    </submittedName>
</protein>
<dbReference type="InterPro" id="IPR019787">
    <property type="entry name" value="Znf_PHD-finger"/>
</dbReference>
<evidence type="ECO:0000256" key="7">
    <source>
        <dbReference type="SAM" id="MobiDB-lite"/>
    </source>
</evidence>
<feature type="compositionally biased region" description="Basic and acidic residues" evidence="7">
    <location>
        <begin position="9"/>
        <end position="26"/>
    </location>
</feature>
<comment type="caution">
    <text evidence="10">The sequence shown here is derived from an EMBL/GenBank/DDBJ whole genome shotgun (WGS) entry which is preliminary data.</text>
</comment>
<dbReference type="GO" id="GO:0008270">
    <property type="term" value="F:zinc ion binding"/>
    <property type="evidence" value="ECO:0007669"/>
    <property type="project" value="UniProtKB-KW"/>
</dbReference>
<keyword evidence="11" id="KW-1185">Reference proteome</keyword>
<evidence type="ECO:0000256" key="1">
    <source>
        <dbReference type="ARBA" id="ARBA00022723"/>
    </source>
</evidence>
<evidence type="ECO:0000313" key="10">
    <source>
        <dbReference type="EMBL" id="OWF37269.1"/>
    </source>
</evidence>
<dbReference type="SMART" id="SM00249">
    <property type="entry name" value="PHD"/>
    <property type="match status" value="2"/>
</dbReference>
<dbReference type="Pfam" id="PF10513">
    <property type="entry name" value="EPL1"/>
    <property type="match status" value="1"/>
</dbReference>
<dbReference type="InterPro" id="IPR013083">
    <property type="entry name" value="Znf_RING/FYVE/PHD"/>
</dbReference>
<organism evidence="10 11">
    <name type="scientific">Mizuhopecten yessoensis</name>
    <name type="common">Japanese scallop</name>
    <name type="synonym">Patinopecten yessoensis</name>
    <dbReference type="NCBI Taxonomy" id="6573"/>
    <lineage>
        <taxon>Eukaryota</taxon>
        <taxon>Metazoa</taxon>
        <taxon>Spiralia</taxon>
        <taxon>Lophotrochozoa</taxon>
        <taxon>Mollusca</taxon>
        <taxon>Bivalvia</taxon>
        <taxon>Autobranchia</taxon>
        <taxon>Pteriomorphia</taxon>
        <taxon>Pectinida</taxon>
        <taxon>Pectinoidea</taxon>
        <taxon>Pectinidae</taxon>
        <taxon>Mizuhopecten</taxon>
    </lineage>
</organism>
<proteinExistence type="inferred from homology"/>
<dbReference type="Proteomes" id="UP000242188">
    <property type="component" value="Unassembled WGS sequence"/>
</dbReference>
<dbReference type="PROSITE" id="PS50016">
    <property type="entry name" value="ZF_PHD_2"/>
    <property type="match status" value="1"/>
</dbReference>
<evidence type="ECO:0000256" key="5">
    <source>
        <dbReference type="ARBA" id="ARBA00038371"/>
    </source>
</evidence>
<feature type="compositionally biased region" description="Basic and acidic residues" evidence="7">
    <location>
        <begin position="720"/>
        <end position="746"/>
    </location>
</feature>
<evidence type="ECO:0000259" key="9">
    <source>
        <dbReference type="PROSITE" id="PS51805"/>
    </source>
</evidence>
<evidence type="ECO:0000256" key="6">
    <source>
        <dbReference type="PROSITE-ProRule" id="PRU00146"/>
    </source>
</evidence>
<feature type="compositionally biased region" description="Polar residues" evidence="7">
    <location>
        <begin position="987"/>
        <end position="997"/>
    </location>
</feature>
<feature type="domain" description="PHD-type" evidence="9">
    <location>
        <begin position="281"/>
        <end position="398"/>
    </location>
</feature>
<dbReference type="FunFam" id="3.30.40.10:FF:000030">
    <property type="entry name" value="Protein Jade-1 isoform 1"/>
    <property type="match status" value="1"/>
</dbReference>
<feature type="region of interest" description="Disordered" evidence="7">
    <location>
        <begin position="803"/>
        <end position="843"/>
    </location>
</feature>
<dbReference type="Pfam" id="PF13831">
    <property type="entry name" value="PHD_2"/>
    <property type="match status" value="1"/>
</dbReference>
<dbReference type="PROSITE" id="PS51805">
    <property type="entry name" value="EPHD"/>
    <property type="match status" value="1"/>
</dbReference>
<dbReference type="SUPFAM" id="SSF57903">
    <property type="entry name" value="FYVE/PHD zinc finger"/>
    <property type="match status" value="1"/>
</dbReference>
<feature type="region of interest" description="Disordered" evidence="7">
    <location>
        <begin position="1"/>
        <end position="63"/>
    </location>
</feature>
<dbReference type="InterPro" id="IPR011011">
    <property type="entry name" value="Znf_FYVE_PHD"/>
</dbReference>
<dbReference type="EMBL" id="NEDP02005592">
    <property type="protein sequence ID" value="OWF37269.1"/>
    <property type="molecule type" value="Genomic_DNA"/>
</dbReference>
<evidence type="ECO:0000256" key="2">
    <source>
        <dbReference type="ARBA" id="ARBA00022737"/>
    </source>
</evidence>
<evidence type="ECO:0000259" key="8">
    <source>
        <dbReference type="PROSITE" id="PS50016"/>
    </source>
</evidence>
<dbReference type="STRING" id="6573.A0A210PLA6"/>
<comment type="similarity">
    <text evidence="5">Belongs to the JADE family.</text>
</comment>
<dbReference type="AlphaFoldDB" id="A0A210PLA6"/>
<dbReference type="GO" id="GO:0006357">
    <property type="term" value="P:regulation of transcription by RNA polymerase II"/>
    <property type="evidence" value="ECO:0007669"/>
    <property type="project" value="TreeGrafter"/>
</dbReference>
<keyword evidence="3 6" id="KW-0863">Zinc-finger</keyword>
<feature type="compositionally biased region" description="Polar residues" evidence="7">
    <location>
        <begin position="1032"/>
        <end position="1043"/>
    </location>
</feature>
<dbReference type="Pfam" id="PF13832">
    <property type="entry name" value="zf-HC5HC2H_2"/>
    <property type="match status" value="1"/>
</dbReference>
<feature type="compositionally biased region" description="Polar residues" evidence="7">
    <location>
        <begin position="932"/>
        <end position="945"/>
    </location>
</feature>
<feature type="region of interest" description="Disordered" evidence="7">
    <location>
        <begin position="916"/>
        <end position="1069"/>
    </location>
</feature>
<feature type="region of interest" description="Disordered" evidence="7">
    <location>
        <begin position="691"/>
        <end position="767"/>
    </location>
</feature>
<feature type="region of interest" description="Disordered" evidence="7">
    <location>
        <begin position="1094"/>
        <end position="1125"/>
    </location>
</feature>
<evidence type="ECO:0000313" key="11">
    <source>
        <dbReference type="Proteomes" id="UP000242188"/>
    </source>
</evidence>